<evidence type="ECO:0000313" key="2">
    <source>
        <dbReference type="Proteomes" id="UP000597761"/>
    </source>
</evidence>
<accession>A0ABQ1P0K0</accession>
<dbReference type="EMBL" id="BMJI01000006">
    <property type="protein sequence ID" value="GGC88343.1"/>
    <property type="molecule type" value="Genomic_DNA"/>
</dbReference>
<proteinExistence type="predicted"/>
<name>A0ABQ1P0K0_9MICC</name>
<gene>
    <name evidence="1" type="ORF">GCM10011512_14130</name>
</gene>
<comment type="caution">
    <text evidence="1">The sequence shown here is derived from an EMBL/GenBank/DDBJ whole genome shotgun (WGS) entry which is preliminary data.</text>
</comment>
<evidence type="ECO:0000313" key="1">
    <source>
        <dbReference type="EMBL" id="GGC88343.1"/>
    </source>
</evidence>
<keyword evidence="2" id="KW-1185">Reference proteome</keyword>
<reference evidence="2" key="1">
    <citation type="journal article" date="2019" name="Int. J. Syst. Evol. Microbiol.">
        <title>The Global Catalogue of Microorganisms (GCM) 10K type strain sequencing project: providing services to taxonomists for standard genome sequencing and annotation.</title>
        <authorList>
            <consortium name="The Broad Institute Genomics Platform"/>
            <consortium name="The Broad Institute Genome Sequencing Center for Infectious Disease"/>
            <person name="Wu L."/>
            <person name="Ma J."/>
        </authorList>
    </citation>
    <scope>NUCLEOTIDE SEQUENCE [LARGE SCALE GENOMIC DNA]</scope>
    <source>
        <strain evidence="2">CGMCC 1.15480</strain>
    </source>
</reference>
<protein>
    <submittedName>
        <fullName evidence="1">Uncharacterized protein</fullName>
    </submittedName>
</protein>
<organism evidence="1 2">
    <name type="scientific">Tersicoccus solisilvae</name>
    <dbReference type="NCBI Taxonomy" id="1882339"/>
    <lineage>
        <taxon>Bacteria</taxon>
        <taxon>Bacillati</taxon>
        <taxon>Actinomycetota</taxon>
        <taxon>Actinomycetes</taxon>
        <taxon>Micrococcales</taxon>
        <taxon>Micrococcaceae</taxon>
        <taxon>Tersicoccus</taxon>
    </lineage>
</organism>
<dbReference type="Pfam" id="PF14175">
    <property type="entry name" value="YaaC"/>
    <property type="match status" value="1"/>
</dbReference>
<dbReference type="InterPro" id="IPR026988">
    <property type="entry name" value="YaaC-like"/>
</dbReference>
<dbReference type="Proteomes" id="UP000597761">
    <property type="component" value="Unassembled WGS sequence"/>
</dbReference>
<sequence>MSLGVIWHMIPELCLDYPIPPGYPQPIWIDRPYNGRFAEYGERVFTLQASAEQMREDAAALRLLYPELEGAELLKFGGGSYSEMGDGTRTDEAVFRFHDAASVRRLRGDAVLMPALRPHGGSADPLLAWWVLLFTLSIVTRYEPVVWTRLIDVNRSPSAVAIEAALSKALTAVPIQIYTALTSE</sequence>